<dbReference type="RefSeq" id="WP_134256302.1">
    <property type="nucleotide sequence ID" value="NZ_SNSG01000013.1"/>
</dbReference>
<dbReference type="Proteomes" id="UP000298234">
    <property type="component" value="Unassembled WGS sequence"/>
</dbReference>
<evidence type="ECO:0000313" key="1">
    <source>
        <dbReference type="EMBL" id="TEU47570.1"/>
    </source>
</evidence>
<comment type="caution">
    <text evidence="1">The sequence shown here is derived from an EMBL/GenBank/DDBJ whole genome shotgun (WGS) entry which is preliminary data.</text>
</comment>
<dbReference type="AlphaFoldDB" id="A0AAX2RR76"/>
<protein>
    <submittedName>
        <fullName evidence="1">Uncharacterized protein</fullName>
    </submittedName>
</protein>
<proteinExistence type="predicted"/>
<organism evidence="1 2">
    <name type="scientific">Burkholderia cepacia</name>
    <name type="common">Pseudomonas cepacia</name>
    <dbReference type="NCBI Taxonomy" id="292"/>
    <lineage>
        <taxon>Bacteria</taxon>
        <taxon>Pseudomonadati</taxon>
        <taxon>Pseudomonadota</taxon>
        <taxon>Betaproteobacteria</taxon>
        <taxon>Burkholderiales</taxon>
        <taxon>Burkholderiaceae</taxon>
        <taxon>Burkholderia</taxon>
        <taxon>Burkholderia cepacia complex</taxon>
    </lineage>
</organism>
<dbReference type="EMBL" id="SNSQ01000016">
    <property type="protein sequence ID" value="TEU47570.1"/>
    <property type="molecule type" value="Genomic_DNA"/>
</dbReference>
<gene>
    <name evidence="1" type="ORF">E3D37_16325</name>
</gene>
<evidence type="ECO:0000313" key="2">
    <source>
        <dbReference type="Proteomes" id="UP000298234"/>
    </source>
</evidence>
<reference evidence="1 2" key="1">
    <citation type="submission" date="2019-03" db="EMBL/GenBank/DDBJ databases">
        <title>Burkholderia cepacia outbreak.</title>
        <authorList>
            <person name="Farzana R."/>
            <person name="Walsh T.R."/>
        </authorList>
    </citation>
    <scope>NUCLEOTIDE SEQUENCE [LARGE SCALE GENOMIC DNA]</scope>
    <source>
        <strain evidence="2">d13</strain>
    </source>
</reference>
<sequence length="425" mass="45488">MILNIGGKSLAFGMRWQILVRAEAPGREARAAKSPLMWVDASREYFGILGQDEVLPKGKERIYSAAQALLNIPQSSTNMLLVLVNPEADGYLVCGVMQKRPRNGFDLANVDDAALGELLARFADLCGDDGFELLGDAPLDGISALTVTDLSEAADEHCILRSSGSIARYVPYVLVILAASTAVGFGLHYYKKKQAEEALAKQKSPAQLYAESLEAQSKSPTYSPSQIDAWATWAKALPMSVGGWDIADATCNLSAPQQQFSCVITYKRGKSPLSTNRTFVDAAPKEWQSIQFNDDAKSIQVAIPVKVPVIPSANVIAAATSPRTISLELGSKLQSLVNVSKKAGLGAQFDIFALPVGVIPSSVPAPVLTTTWTLEGPFRVLDALRGFPQYTTLDRISLTVSSVTQSSVNSSIAMISASGNVYAKQ</sequence>
<accession>A0AAX2RR76</accession>
<name>A0AAX2RR76_BURCE</name>